<dbReference type="NCBIfam" id="TIGR01409">
    <property type="entry name" value="TAT_signal_seq"/>
    <property type="match status" value="1"/>
</dbReference>
<dbReference type="AlphaFoldDB" id="A0A369TDX6"/>
<feature type="chain" id="PRO_5016596268" evidence="1">
    <location>
        <begin position="28"/>
        <end position="186"/>
    </location>
</feature>
<organism evidence="2 3">
    <name type="scientific">Ferruginivarius sediminum</name>
    <dbReference type="NCBI Taxonomy" id="2661937"/>
    <lineage>
        <taxon>Bacteria</taxon>
        <taxon>Pseudomonadati</taxon>
        <taxon>Pseudomonadota</taxon>
        <taxon>Alphaproteobacteria</taxon>
        <taxon>Rhodospirillales</taxon>
        <taxon>Rhodospirillaceae</taxon>
        <taxon>Ferruginivarius</taxon>
    </lineage>
</organism>
<comment type="caution">
    <text evidence="2">The sequence shown here is derived from an EMBL/GenBank/DDBJ whole genome shotgun (WGS) entry which is preliminary data.</text>
</comment>
<keyword evidence="1" id="KW-0732">Signal</keyword>
<dbReference type="InterPro" id="IPR006311">
    <property type="entry name" value="TAT_signal"/>
</dbReference>
<reference evidence="2 3" key="1">
    <citation type="submission" date="2018-07" db="EMBL/GenBank/DDBJ databases">
        <title>Venubactetium sediminum gen. nov., sp. nov., isolated from a marine solar saltern.</title>
        <authorList>
            <person name="Wang S."/>
        </authorList>
    </citation>
    <scope>NUCLEOTIDE SEQUENCE [LARGE SCALE GENOMIC DNA]</scope>
    <source>
        <strain evidence="2 3">WD2A32</strain>
    </source>
</reference>
<accession>A0A369TDX6</accession>
<feature type="signal peptide" evidence="1">
    <location>
        <begin position="1"/>
        <end position="27"/>
    </location>
</feature>
<keyword evidence="3" id="KW-1185">Reference proteome</keyword>
<name>A0A369TDX6_9PROT</name>
<protein>
    <submittedName>
        <fullName evidence="2">Tat (Twin-arginine translocation) pathway signal sequence</fullName>
    </submittedName>
</protein>
<dbReference type="Pfam" id="PF10518">
    <property type="entry name" value="TAT_signal"/>
    <property type="match status" value="1"/>
</dbReference>
<dbReference type="EMBL" id="QPMH01000002">
    <property type="protein sequence ID" value="RDD63478.1"/>
    <property type="molecule type" value="Genomic_DNA"/>
</dbReference>
<dbReference type="InterPro" id="IPR019546">
    <property type="entry name" value="TAT_signal_bac_arc"/>
</dbReference>
<evidence type="ECO:0000256" key="1">
    <source>
        <dbReference type="SAM" id="SignalP"/>
    </source>
</evidence>
<sequence>MERRIKGMNRRQFLQTSGLTAAGTAFAAPLLTAADRAWAIELSGALDQHTADTLLKMVRRLYPHSTLSDIYYGYVVEDLDRAAKSDEQVAKLLKDGVKKLDRALQIDFLDLSDGYQLKVLEGMSDSAFFEKVRSTTIVSLYNQELVWRHFGYEGASYPYGGYINRGFDDLAWLPEPPAEASPPKQS</sequence>
<dbReference type="PROSITE" id="PS51318">
    <property type="entry name" value="TAT"/>
    <property type="match status" value="1"/>
</dbReference>
<evidence type="ECO:0000313" key="3">
    <source>
        <dbReference type="Proteomes" id="UP000253941"/>
    </source>
</evidence>
<evidence type="ECO:0000313" key="2">
    <source>
        <dbReference type="EMBL" id="RDD63478.1"/>
    </source>
</evidence>
<dbReference type="RefSeq" id="WP_114580732.1">
    <property type="nucleotide sequence ID" value="NZ_QPMH01000002.1"/>
</dbReference>
<proteinExistence type="predicted"/>
<gene>
    <name evidence="2" type="ORF">DRB17_03280</name>
</gene>
<dbReference type="Proteomes" id="UP000253941">
    <property type="component" value="Unassembled WGS sequence"/>
</dbReference>